<comment type="caution">
    <text evidence="2">Lacks conserved residue(s) required for the propagation of feature annotation.</text>
</comment>
<dbReference type="Pfam" id="PF00436">
    <property type="entry name" value="SSB"/>
    <property type="match status" value="1"/>
</dbReference>
<dbReference type="InterPro" id="IPR011344">
    <property type="entry name" value="ssDNA-bd"/>
</dbReference>
<dbReference type="GO" id="GO:0003697">
    <property type="term" value="F:single-stranded DNA binding"/>
    <property type="evidence" value="ECO:0007669"/>
    <property type="project" value="UniProtKB-UniRule"/>
</dbReference>
<dbReference type="HAMAP" id="MF_00984">
    <property type="entry name" value="SSB"/>
    <property type="match status" value="1"/>
</dbReference>
<dbReference type="AlphaFoldDB" id="A0A9X9N3Z3"/>
<dbReference type="GO" id="GO:0006260">
    <property type="term" value="P:DNA replication"/>
    <property type="evidence" value="ECO:0007669"/>
    <property type="project" value="InterPro"/>
</dbReference>
<evidence type="ECO:0000313" key="4">
    <source>
        <dbReference type="EMBL" id="UTG72257.1"/>
    </source>
</evidence>
<accession>A0A9X9N3Z3</accession>
<proteinExistence type="inferred from homology"/>
<evidence type="ECO:0000256" key="3">
    <source>
        <dbReference type="RuleBase" id="RU000524"/>
    </source>
</evidence>
<protein>
    <recommendedName>
        <fullName evidence="2 3">Single-stranded DNA-binding protein</fullName>
        <shortName evidence="2">SSB</shortName>
    </recommendedName>
</protein>
<evidence type="ECO:0000313" key="5">
    <source>
        <dbReference type="Proteomes" id="UP001057305"/>
    </source>
</evidence>
<dbReference type="PANTHER" id="PTHR10302">
    <property type="entry name" value="SINGLE-STRANDED DNA-BINDING PROTEIN"/>
    <property type="match status" value="1"/>
</dbReference>
<dbReference type="NCBIfam" id="TIGR00621">
    <property type="entry name" value="ssb"/>
    <property type="match status" value="1"/>
</dbReference>
<reference evidence="4" key="1">
    <citation type="submission" date="2021-04" db="EMBL/GenBank/DDBJ databases">
        <title>Characterizing Neisseria spp. as novel respiratory pathobionts in bronchiectasis.</title>
        <authorList>
            <person name="Li L."/>
            <person name="Mac Aogain M."/>
            <person name="Xu T."/>
            <person name="Jaggi T.K."/>
            <person name="Chan L.Y."/>
            <person name="Keir H.R."/>
            <person name="Dicker A.J."/>
            <person name="Qu J."/>
            <person name="Liu Y."/>
            <person name="Chen H.S."/>
            <person name="Koh M.S."/>
            <person name="Ong T.H."/>
            <person name="Lim A.Y.H."/>
            <person name="Abisheganaden J."/>
            <person name="Low T.B."/>
            <person name="Oliver B.G."/>
            <person name="Tan N.S."/>
            <person name="Fang M."/>
            <person name="Chalmers J.D."/>
            <person name="Chotirmall S.H."/>
        </authorList>
    </citation>
    <scope>NUCLEOTIDE SEQUENCE</scope>
    <source>
        <strain evidence="4">TT0073</strain>
    </source>
</reference>
<name>A0A9X9N3Z3_NEISU</name>
<keyword evidence="1 2" id="KW-0238">DNA-binding</keyword>
<dbReference type="Proteomes" id="UP001057305">
    <property type="component" value="Chromosome"/>
</dbReference>
<dbReference type="InterPro" id="IPR012340">
    <property type="entry name" value="NA-bd_OB-fold"/>
</dbReference>
<organism evidence="4 5">
    <name type="scientific">Neisseria subflava</name>
    <dbReference type="NCBI Taxonomy" id="28449"/>
    <lineage>
        <taxon>Bacteria</taxon>
        <taxon>Pseudomonadati</taxon>
        <taxon>Pseudomonadota</taxon>
        <taxon>Betaproteobacteria</taxon>
        <taxon>Neisseriales</taxon>
        <taxon>Neisseriaceae</taxon>
        <taxon>Neisseria</taxon>
    </lineage>
</organism>
<dbReference type="Gene3D" id="2.40.50.140">
    <property type="entry name" value="Nucleic acid-binding proteins"/>
    <property type="match status" value="1"/>
</dbReference>
<dbReference type="RefSeq" id="WP_254321725.1">
    <property type="nucleotide sequence ID" value="NZ_CP073116.1"/>
</dbReference>
<evidence type="ECO:0000256" key="2">
    <source>
        <dbReference type="HAMAP-Rule" id="MF_00984"/>
    </source>
</evidence>
<dbReference type="CDD" id="cd04496">
    <property type="entry name" value="SSB_OBF"/>
    <property type="match status" value="1"/>
</dbReference>
<comment type="subunit">
    <text evidence="2">Homotetramer.</text>
</comment>
<dbReference type="SUPFAM" id="SSF50249">
    <property type="entry name" value="Nucleic acid-binding proteins"/>
    <property type="match status" value="1"/>
</dbReference>
<sequence length="144" mass="16827">MPYLNRIEVMGNLGKDPELRYLPNQTPVSSISLAYTEKWRDKASNEQRERIEWFNVVLYGKQAETVCRYMKKGDCLWVAGKLQSRRYEHHGVEKTVYEIMAGEIQIIHTKTKTKLCPVWNICKFLSSSCNRMPALSGLYFFMGH</sequence>
<dbReference type="PANTHER" id="PTHR10302:SF27">
    <property type="entry name" value="SINGLE-STRANDED DNA-BINDING PROTEIN"/>
    <property type="match status" value="1"/>
</dbReference>
<dbReference type="GO" id="GO:0009295">
    <property type="term" value="C:nucleoid"/>
    <property type="evidence" value="ECO:0007669"/>
    <property type="project" value="TreeGrafter"/>
</dbReference>
<evidence type="ECO:0000256" key="1">
    <source>
        <dbReference type="ARBA" id="ARBA00023125"/>
    </source>
</evidence>
<dbReference type="InterPro" id="IPR000424">
    <property type="entry name" value="Primosome_PriB/ssb"/>
</dbReference>
<gene>
    <name evidence="4" type="ORF">KCG56_01930</name>
</gene>
<dbReference type="PROSITE" id="PS50935">
    <property type="entry name" value="SSB"/>
    <property type="match status" value="1"/>
</dbReference>
<dbReference type="EMBL" id="CP073116">
    <property type="protein sequence ID" value="UTG72257.1"/>
    <property type="molecule type" value="Genomic_DNA"/>
</dbReference>